<dbReference type="EMBL" id="JAAALK010000079">
    <property type="protein sequence ID" value="KAG8098542.1"/>
    <property type="molecule type" value="Genomic_DNA"/>
</dbReference>
<evidence type="ECO:0000256" key="1">
    <source>
        <dbReference type="SAM" id="MobiDB-lite"/>
    </source>
</evidence>
<name>A0A8J5WZG5_ZIZPA</name>
<organism evidence="3 4">
    <name type="scientific">Zizania palustris</name>
    <name type="common">Northern wild rice</name>
    <dbReference type="NCBI Taxonomy" id="103762"/>
    <lineage>
        <taxon>Eukaryota</taxon>
        <taxon>Viridiplantae</taxon>
        <taxon>Streptophyta</taxon>
        <taxon>Embryophyta</taxon>
        <taxon>Tracheophyta</taxon>
        <taxon>Spermatophyta</taxon>
        <taxon>Magnoliopsida</taxon>
        <taxon>Liliopsida</taxon>
        <taxon>Poales</taxon>
        <taxon>Poaceae</taxon>
        <taxon>BOP clade</taxon>
        <taxon>Oryzoideae</taxon>
        <taxon>Oryzeae</taxon>
        <taxon>Zizaniinae</taxon>
        <taxon>Zizania</taxon>
    </lineage>
</organism>
<reference evidence="3" key="1">
    <citation type="journal article" date="2021" name="bioRxiv">
        <title>Whole Genome Assembly and Annotation of Northern Wild Rice, Zizania palustris L., Supports a Whole Genome Duplication in the Zizania Genus.</title>
        <authorList>
            <person name="Haas M."/>
            <person name="Kono T."/>
            <person name="Macchietto M."/>
            <person name="Millas R."/>
            <person name="McGilp L."/>
            <person name="Shao M."/>
            <person name="Duquette J."/>
            <person name="Hirsch C.N."/>
            <person name="Kimball J."/>
        </authorList>
    </citation>
    <scope>NUCLEOTIDE SEQUENCE</scope>
    <source>
        <tissue evidence="3">Fresh leaf tissue</tissue>
    </source>
</reference>
<proteinExistence type="predicted"/>
<accession>A0A8J5WZG5</accession>
<protein>
    <submittedName>
        <fullName evidence="3">Uncharacterized protein</fullName>
    </submittedName>
</protein>
<feature type="compositionally biased region" description="Basic and acidic residues" evidence="1">
    <location>
        <begin position="47"/>
        <end position="65"/>
    </location>
</feature>
<gene>
    <name evidence="3" type="ORF">GUJ93_ZPchr0013g36433</name>
    <name evidence="2" type="ORF">GUJ93_ZPchr0013g37294</name>
</gene>
<comment type="caution">
    <text evidence="3">The sequence shown here is derived from an EMBL/GenBank/DDBJ whole genome shotgun (WGS) entry which is preliminary data.</text>
</comment>
<sequence>MGKNGKCDVEACYPPEAYGGSGGLCPYSVHDRELRWAFIRKVYVRVRGDAADGDRRRGRGGEPHRPSPSRPSSSPAPRPP</sequence>
<dbReference type="Proteomes" id="UP000729402">
    <property type="component" value="Unassembled WGS sequence"/>
</dbReference>
<evidence type="ECO:0000313" key="4">
    <source>
        <dbReference type="Proteomes" id="UP000729402"/>
    </source>
</evidence>
<keyword evidence="4" id="KW-1185">Reference proteome</keyword>
<dbReference type="EMBL" id="JAAALK010000079">
    <property type="protein sequence ID" value="KAG8098559.1"/>
    <property type="molecule type" value="Genomic_DNA"/>
</dbReference>
<feature type="region of interest" description="Disordered" evidence="1">
    <location>
        <begin position="47"/>
        <end position="80"/>
    </location>
</feature>
<dbReference type="AlphaFoldDB" id="A0A8J5WZG5"/>
<evidence type="ECO:0000313" key="3">
    <source>
        <dbReference type="EMBL" id="KAG8098559.1"/>
    </source>
</evidence>
<reference evidence="3" key="2">
    <citation type="submission" date="2021-02" db="EMBL/GenBank/DDBJ databases">
        <authorList>
            <person name="Kimball J.A."/>
            <person name="Haas M.W."/>
            <person name="Macchietto M."/>
            <person name="Kono T."/>
            <person name="Duquette J."/>
            <person name="Shao M."/>
        </authorList>
    </citation>
    <scope>NUCLEOTIDE SEQUENCE</scope>
    <source>
        <tissue evidence="3">Fresh leaf tissue</tissue>
    </source>
</reference>
<feature type="compositionally biased region" description="Pro residues" evidence="1">
    <location>
        <begin position="66"/>
        <end position="80"/>
    </location>
</feature>
<evidence type="ECO:0000313" key="2">
    <source>
        <dbReference type="EMBL" id="KAG8098542.1"/>
    </source>
</evidence>